<protein>
    <submittedName>
        <fullName evidence="2">N-acetylmuramoyl-L-alanine amidase</fullName>
        <ecNumber evidence="2">3.5.1.28</ecNumber>
    </submittedName>
</protein>
<dbReference type="SUPFAM" id="SSF55846">
    <property type="entry name" value="N-acetylmuramoyl-L-alanine amidase-like"/>
    <property type="match status" value="1"/>
</dbReference>
<dbReference type="GO" id="GO:0008745">
    <property type="term" value="F:N-acetylmuramoyl-L-alanine amidase activity"/>
    <property type="evidence" value="ECO:0007669"/>
    <property type="project" value="UniProtKB-EC"/>
</dbReference>
<evidence type="ECO:0000259" key="1">
    <source>
        <dbReference type="Pfam" id="PF01510"/>
    </source>
</evidence>
<dbReference type="RefSeq" id="WP_271889063.1">
    <property type="nucleotide sequence ID" value="NZ_JAQBIE010000011.1"/>
</dbReference>
<keyword evidence="3" id="KW-1185">Reference proteome</keyword>
<feature type="domain" description="N-acetylmuramoyl-L-alanine amidase" evidence="1">
    <location>
        <begin position="2"/>
        <end position="120"/>
    </location>
</feature>
<comment type="caution">
    <text evidence="2">The sequence shown here is derived from an EMBL/GenBank/DDBJ whole genome shotgun (WGS) entry which is preliminary data.</text>
</comment>
<dbReference type="EC" id="3.5.1.28" evidence="2"/>
<dbReference type="InterPro" id="IPR002502">
    <property type="entry name" value="Amidase_domain"/>
</dbReference>
<organism evidence="2 3">
    <name type="scientific">Paracoccus onchidii</name>
    <dbReference type="NCBI Taxonomy" id="3017813"/>
    <lineage>
        <taxon>Bacteria</taxon>
        <taxon>Pseudomonadati</taxon>
        <taxon>Pseudomonadota</taxon>
        <taxon>Alphaproteobacteria</taxon>
        <taxon>Rhodobacterales</taxon>
        <taxon>Paracoccaceae</taxon>
        <taxon>Paracoccus</taxon>
    </lineage>
</organism>
<dbReference type="InterPro" id="IPR036505">
    <property type="entry name" value="Amidase/PGRP_sf"/>
</dbReference>
<evidence type="ECO:0000313" key="3">
    <source>
        <dbReference type="Proteomes" id="UP001165641"/>
    </source>
</evidence>
<evidence type="ECO:0000313" key="2">
    <source>
        <dbReference type="EMBL" id="MDB6177951.1"/>
    </source>
</evidence>
<dbReference type="Proteomes" id="UP001165641">
    <property type="component" value="Unassembled WGS sequence"/>
</dbReference>
<gene>
    <name evidence="2" type="ORF">PAF17_10605</name>
</gene>
<accession>A0ABT4ZF55</accession>
<dbReference type="Gene3D" id="3.40.80.10">
    <property type="entry name" value="Peptidoglycan recognition protein-like"/>
    <property type="match status" value="1"/>
</dbReference>
<reference evidence="2" key="1">
    <citation type="submission" date="2022-12" db="EMBL/GenBank/DDBJ databases">
        <title>Paracoccus onchidii sp. nov., isolated from a marine invertebrate from the South China Sea.</title>
        <authorList>
            <person name="Xu S."/>
            <person name="Liu Z."/>
            <person name="Xu Y."/>
        </authorList>
    </citation>
    <scope>NUCLEOTIDE SEQUENCE</scope>
    <source>
        <strain evidence="2">Z330</strain>
    </source>
</reference>
<keyword evidence="2" id="KW-0378">Hydrolase</keyword>
<name>A0ABT4ZF55_9RHOB</name>
<dbReference type="Pfam" id="PF01510">
    <property type="entry name" value="Amidase_2"/>
    <property type="match status" value="1"/>
</dbReference>
<proteinExistence type="predicted"/>
<sequence length="207" mass="21989">MKRIIWHWTAGTHRASAVDRDHYHLLIEGDGKVVYGARPISANAAPLSANYARHTASLNTDSIGIAVCAMDGAVQLPFDAGRYPITEEQLHQLVTETARLAKGYNIPVSRQTILSHAEVQPTLGVTQAGKWDIAWLPGRSSATDPIGCGDHLRYLVAQELAGTSRPPVKPDIPAPDAPAAKPNRHAPALIVGAGIGAIAILKLLGVI</sequence>
<dbReference type="EMBL" id="JAQBIE010000011">
    <property type="protein sequence ID" value="MDB6177951.1"/>
    <property type="molecule type" value="Genomic_DNA"/>
</dbReference>